<evidence type="ECO:0000313" key="2">
    <source>
        <dbReference type="EMBL" id="CCM06797.1"/>
    </source>
</evidence>
<dbReference type="HOGENOM" id="CLU_2427062_0_0_1"/>
<evidence type="ECO:0000313" key="3">
    <source>
        <dbReference type="Proteomes" id="UP000006352"/>
    </source>
</evidence>
<gene>
    <name evidence="2" type="ORF">FIBRA_09097</name>
</gene>
<protein>
    <submittedName>
        <fullName evidence="2">Uncharacterized protein</fullName>
    </submittedName>
</protein>
<evidence type="ECO:0000256" key="1">
    <source>
        <dbReference type="SAM" id="MobiDB-lite"/>
    </source>
</evidence>
<feature type="compositionally biased region" description="Basic and acidic residues" evidence="1">
    <location>
        <begin position="51"/>
        <end position="77"/>
    </location>
</feature>
<dbReference type="GeneID" id="24101697"/>
<accession>J4I3T7</accession>
<keyword evidence="3" id="KW-1185">Reference proteome</keyword>
<dbReference type="EMBL" id="HE797506">
    <property type="protein sequence ID" value="CCM06797.1"/>
    <property type="molecule type" value="Genomic_DNA"/>
</dbReference>
<dbReference type="AlphaFoldDB" id="J4I3T7"/>
<dbReference type="InParanoid" id="J4I3T7"/>
<organism evidence="2 3">
    <name type="scientific">Fibroporia radiculosa</name>
    <dbReference type="NCBI Taxonomy" id="599839"/>
    <lineage>
        <taxon>Eukaryota</taxon>
        <taxon>Fungi</taxon>
        <taxon>Dikarya</taxon>
        <taxon>Basidiomycota</taxon>
        <taxon>Agaricomycotina</taxon>
        <taxon>Agaricomycetes</taxon>
        <taxon>Polyporales</taxon>
        <taxon>Fibroporiaceae</taxon>
        <taxon>Fibroporia</taxon>
    </lineage>
</organism>
<dbReference type="RefSeq" id="XP_012176818.1">
    <property type="nucleotide sequence ID" value="XM_012321428.1"/>
</dbReference>
<dbReference type="Proteomes" id="UP000006352">
    <property type="component" value="Unassembled WGS sequence"/>
</dbReference>
<proteinExistence type="predicted"/>
<reference evidence="2 3" key="1">
    <citation type="journal article" date="2012" name="Appl. Environ. Microbiol.">
        <title>Short-read sequencing for genomic analysis of the brown rot fungus Fibroporia radiculosa.</title>
        <authorList>
            <person name="Tang J.D."/>
            <person name="Perkins A.D."/>
            <person name="Sonstegard T.S."/>
            <person name="Schroeder S.G."/>
            <person name="Burgess S.C."/>
            <person name="Diehl S.V."/>
        </authorList>
    </citation>
    <scope>NUCLEOTIDE SEQUENCE [LARGE SCALE GENOMIC DNA]</scope>
    <source>
        <strain evidence="2 3">TFFH 294</strain>
    </source>
</reference>
<sequence>MDKGYHQFLHLVNRVLDVLKDVVDCGLDQTLEGGGKVDHSQMLLLEVLDGGAKDEGDGESKGQDGKEGKEEAQKSSEEEAAVIYAALHWSG</sequence>
<feature type="region of interest" description="Disordered" evidence="1">
    <location>
        <begin position="49"/>
        <end position="78"/>
    </location>
</feature>
<name>J4I3T7_9APHY</name>